<comment type="pathway">
    <text evidence="2">Phospholipid metabolism; CDP-diacylglycerol biosynthesis; CDP-diacylglycerol from sn-glycerol 3-phosphate: step 1/3.</text>
</comment>
<evidence type="ECO:0000256" key="12">
    <source>
        <dbReference type="ARBA" id="ARBA00023315"/>
    </source>
</evidence>
<comment type="catalytic activity">
    <reaction evidence="13">
        <text>sn-glycerol 3-phosphate + an acyl-CoA = a 1-acyl-sn-glycero-3-phosphate + CoA</text>
        <dbReference type="Rhea" id="RHEA:15325"/>
        <dbReference type="ChEBI" id="CHEBI:57287"/>
        <dbReference type="ChEBI" id="CHEBI:57597"/>
        <dbReference type="ChEBI" id="CHEBI:57970"/>
        <dbReference type="ChEBI" id="CHEBI:58342"/>
        <dbReference type="EC" id="2.3.1.15"/>
    </reaction>
</comment>
<dbReference type="PIRSF" id="PIRSF500064">
    <property type="entry name" value="GPAT"/>
    <property type="match status" value="1"/>
</dbReference>
<feature type="domain" description="Phospholipid/glycerol acyltransferase" evidence="14">
    <location>
        <begin position="308"/>
        <end position="435"/>
    </location>
</feature>
<keyword evidence="10" id="KW-0594">Phospholipid biosynthesis</keyword>
<sequence length="834" mass="95696">MSNKRYSQLYRNFTKKILDKIVTPQVLGTTAELEHRVAQSSEKTQFCYVLQDASLSNTVLIDQQTQSRGLPSVYAPLNIAEHQEDDSILVLREKNPQHSAYHYSAKLIRLIETLEQHPEHDVLLVPVTVLWGRSPEYEDSWFKALFADAWSTPNKLKQTINISLYSRDNYIEFHKAISLRQLIEQATQQQPHLSPAHFIEQHLEHNFNQHKEAILGPDLSDRRNLIHALMKSEAVQQAIRKESIEQKVSMFEAENRAKSYLTEIVSDFSYSTLRFAELALTKLWTQLYDGIEVHHFDTVRELAKDYEIVYTPCHRSHIDYLLLSYVIFNRGLMVPHIAAGINLNLPIVGQLMRGAGAYFIRRTFSGNELYTSVFKEYLHSLLSRNTPLEYFIEGGRSRTGLLLPPKKGMLSMTIQSHLRGATKPIAFIPTYFGYEKLIEGTSYLNELNGKPKEAESLWGILNSARKIEKVFGQVYVNFGEPVFLDDVLTANQARDVKLNINDELPTSVIHTVDHTAHAILENINKAVVINPIALISLILLNADQHALKQDELLARIEQYRRLLKQLCYDPRMIITGLNPQEIIEYALKLKQVERYNQDGVEQIRVAESQKILLSYFSNNILHCFILPACVALIVQQFNEQNLALSCADLMQKLQAIYPYLKQEFFLAWTAQELSQEIEKIVAYFIQQNWVTEANLQLQPNPATQHELYALAELAKPSLNNFVLIQGLLQRYSAHIPLNLKVLEKMTKTVLQRAADSAQFKSAYYFDSATLKSFISSLDQQALLQHNAAQISLDDTFSAKMSEYFAWYNPEIHELLAASSEFSEKELKSFEQVKK</sequence>
<evidence type="ECO:0000256" key="7">
    <source>
        <dbReference type="ARBA" id="ARBA00022475"/>
    </source>
</evidence>
<evidence type="ECO:0000256" key="4">
    <source>
        <dbReference type="ARBA" id="ARBA00007937"/>
    </source>
</evidence>
<keyword evidence="11" id="KW-1208">Phospholipid metabolism</keyword>
<keyword evidence="9" id="KW-0472">Membrane</keyword>
<keyword evidence="8 15" id="KW-0808">Transferase</keyword>
<comment type="subcellular location">
    <subcellularLocation>
        <location evidence="1">Cell membrane</location>
        <topology evidence="1">Peripheral membrane protein</topology>
        <orientation evidence="1">Cytoplasmic side</orientation>
    </subcellularLocation>
</comment>
<evidence type="ECO:0000256" key="9">
    <source>
        <dbReference type="ARBA" id="ARBA00023136"/>
    </source>
</evidence>
<accession>A0AAP9GVG8</accession>
<dbReference type="GO" id="GO:0005886">
    <property type="term" value="C:plasma membrane"/>
    <property type="evidence" value="ECO:0007669"/>
    <property type="project" value="UniProtKB-SubCell"/>
</dbReference>
<keyword evidence="10" id="KW-0444">Lipid biosynthesis</keyword>
<keyword evidence="12 15" id="KW-0012">Acyltransferase</keyword>
<dbReference type="PIRSF" id="PIRSF000437">
    <property type="entry name" value="GPAT_DHAPAT"/>
    <property type="match status" value="1"/>
</dbReference>
<proteinExistence type="inferred from homology"/>
<dbReference type="Pfam" id="PF19277">
    <property type="entry name" value="GPAT_C"/>
    <property type="match status" value="1"/>
</dbReference>
<dbReference type="PANTHER" id="PTHR12563">
    <property type="entry name" value="GLYCEROL-3-PHOSPHATE ACYLTRANSFERASE"/>
    <property type="match status" value="1"/>
</dbReference>
<dbReference type="InterPro" id="IPR028354">
    <property type="entry name" value="GPAT_PlsB"/>
</dbReference>
<evidence type="ECO:0000256" key="3">
    <source>
        <dbReference type="ARBA" id="ARBA00005189"/>
    </source>
</evidence>
<dbReference type="CDD" id="cd07993">
    <property type="entry name" value="LPLAT_DHAPAT-like"/>
    <property type="match status" value="1"/>
</dbReference>
<keyword evidence="7" id="KW-1003">Cell membrane</keyword>
<dbReference type="NCBIfam" id="NF003441">
    <property type="entry name" value="PRK04974.1"/>
    <property type="match status" value="1"/>
</dbReference>
<evidence type="ECO:0000256" key="11">
    <source>
        <dbReference type="ARBA" id="ARBA00023264"/>
    </source>
</evidence>
<organism evidence="15 16">
    <name type="scientific">Acinetobacter towneri</name>
    <dbReference type="NCBI Taxonomy" id="202956"/>
    <lineage>
        <taxon>Bacteria</taxon>
        <taxon>Pseudomonadati</taxon>
        <taxon>Pseudomonadota</taxon>
        <taxon>Gammaproteobacteria</taxon>
        <taxon>Moraxellales</taxon>
        <taxon>Moraxellaceae</taxon>
        <taxon>Acinetobacter</taxon>
    </lineage>
</organism>
<comment type="similarity">
    <text evidence="4">Belongs to the GPAT/DAPAT family.</text>
</comment>
<evidence type="ECO:0000313" key="16">
    <source>
        <dbReference type="Proteomes" id="UP000405075"/>
    </source>
</evidence>
<dbReference type="PANTHER" id="PTHR12563:SF17">
    <property type="entry name" value="DIHYDROXYACETONE PHOSPHATE ACYLTRANSFERASE"/>
    <property type="match status" value="1"/>
</dbReference>
<dbReference type="GO" id="GO:0004366">
    <property type="term" value="F:glycerol-3-phosphate O-acyltransferase activity"/>
    <property type="evidence" value="ECO:0007669"/>
    <property type="project" value="UniProtKB-EC"/>
</dbReference>
<evidence type="ECO:0000256" key="5">
    <source>
        <dbReference type="ARBA" id="ARBA00013113"/>
    </source>
</evidence>
<evidence type="ECO:0000256" key="1">
    <source>
        <dbReference type="ARBA" id="ARBA00004413"/>
    </source>
</evidence>
<dbReference type="SMART" id="SM00563">
    <property type="entry name" value="PlsC"/>
    <property type="match status" value="1"/>
</dbReference>
<dbReference type="InterPro" id="IPR045520">
    <property type="entry name" value="GPAT/DHAPAT_C"/>
</dbReference>
<dbReference type="EMBL" id="CP046045">
    <property type="protein sequence ID" value="QGM27625.1"/>
    <property type="molecule type" value="Genomic_DNA"/>
</dbReference>
<dbReference type="InterPro" id="IPR002123">
    <property type="entry name" value="Plipid/glycerol_acylTrfase"/>
</dbReference>
<evidence type="ECO:0000256" key="2">
    <source>
        <dbReference type="ARBA" id="ARBA00004765"/>
    </source>
</evidence>
<evidence type="ECO:0000256" key="10">
    <source>
        <dbReference type="ARBA" id="ARBA00023209"/>
    </source>
</evidence>
<name>A0AAP9GVG8_9GAMM</name>
<evidence type="ECO:0000259" key="14">
    <source>
        <dbReference type="SMART" id="SM00563"/>
    </source>
</evidence>
<dbReference type="GO" id="GO:0006631">
    <property type="term" value="P:fatty acid metabolic process"/>
    <property type="evidence" value="ECO:0007669"/>
    <property type="project" value="TreeGrafter"/>
</dbReference>
<dbReference type="AlphaFoldDB" id="A0AAP9GVG8"/>
<gene>
    <name evidence="15" type="primary">plsB</name>
    <name evidence="15" type="ORF">GJD93_07995</name>
</gene>
<evidence type="ECO:0000256" key="13">
    <source>
        <dbReference type="ARBA" id="ARBA00048427"/>
    </source>
</evidence>
<dbReference type="Pfam" id="PF01553">
    <property type="entry name" value="Acyltransferase"/>
    <property type="match status" value="1"/>
</dbReference>
<dbReference type="NCBIfam" id="TIGR03703">
    <property type="entry name" value="plsB"/>
    <property type="match status" value="1"/>
</dbReference>
<keyword evidence="10" id="KW-0443">Lipid metabolism</keyword>
<dbReference type="SUPFAM" id="SSF69593">
    <property type="entry name" value="Glycerol-3-phosphate (1)-acyltransferase"/>
    <property type="match status" value="1"/>
</dbReference>
<reference evidence="16" key="1">
    <citation type="submission" date="2019-11" db="EMBL/GenBank/DDBJ databases">
        <title>Escherichia coli 1916D6.</title>
        <authorList>
            <person name="Yao H."/>
            <person name="Du X."/>
            <person name="Yu R."/>
            <person name="Li A."/>
        </authorList>
    </citation>
    <scope>NUCLEOTIDE SEQUENCE [LARGE SCALE GENOMIC DNA]</scope>
    <source>
        <strain evidence="16">19110F47</strain>
    </source>
</reference>
<evidence type="ECO:0000313" key="15">
    <source>
        <dbReference type="EMBL" id="QGM27625.1"/>
    </source>
</evidence>
<protein>
    <recommendedName>
        <fullName evidence="6">Glycerol-3-phosphate acyltransferase</fullName>
        <ecNumber evidence="5">2.3.1.15</ecNumber>
    </recommendedName>
</protein>
<dbReference type="InterPro" id="IPR041728">
    <property type="entry name" value="GPAT/DHAPAT_LPLAT"/>
</dbReference>
<dbReference type="RefSeq" id="WP_096901604.1">
    <property type="nucleotide sequence ID" value="NZ_CP046045.1"/>
</dbReference>
<comment type="pathway">
    <text evidence="3">Lipid metabolism.</text>
</comment>
<dbReference type="GO" id="GO:0008654">
    <property type="term" value="P:phospholipid biosynthetic process"/>
    <property type="evidence" value="ECO:0007669"/>
    <property type="project" value="UniProtKB-KW"/>
</dbReference>
<evidence type="ECO:0000256" key="6">
    <source>
        <dbReference type="ARBA" id="ARBA00013432"/>
    </source>
</evidence>
<dbReference type="Proteomes" id="UP000405075">
    <property type="component" value="Chromosome"/>
</dbReference>
<evidence type="ECO:0000256" key="8">
    <source>
        <dbReference type="ARBA" id="ARBA00022679"/>
    </source>
</evidence>
<dbReference type="InterPro" id="IPR022284">
    <property type="entry name" value="GPAT/DHAPAT"/>
</dbReference>
<dbReference type="EC" id="2.3.1.15" evidence="5"/>